<dbReference type="Proteomes" id="UP001190700">
    <property type="component" value="Unassembled WGS sequence"/>
</dbReference>
<reference evidence="13 14" key="1">
    <citation type="journal article" date="2015" name="Genome Biol. Evol.">
        <title>Comparative Genomics of a Bacterivorous Green Alga Reveals Evolutionary Causalities and Consequences of Phago-Mixotrophic Mode of Nutrition.</title>
        <authorList>
            <person name="Burns J.A."/>
            <person name="Paasch A."/>
            <person name="Narechania A."/>
            <person name="Kim E."/>
        </authorList>
    </citation>
    <scope>NUCLEOTIDE SEQUENCE [LARGE SCALE GENOMIC DNA]</scope>
    <source>
        <strain evidence="13 14">PLY_AMNH</strain>
    </source>
</reference>
<feature type="compositionally biased region" description="Basic and acidic residues" evidence="11">
    <location>
        <begin position="240"/>
        <end position="256"/>
    </location>
</feature>
<evidence type="ECO:0000256" key="11">
    <source>
        <dbReference type="SAM" id="MobiDB-lite"/>
    </source>
</evidence>
<evidence type="ECO:0000256" key="2">
    <source>
        <dbReference type="ARBA" id="ARBA00006003"/>
    </source>
</evidence>
<evidence type="ECO:0000256" key="7">
    <source>
        <dbReference type="ARBA" id="ARBA00022989"/>
    </source>
</evidence>
<feature type="region of interest" description="Disordered" evidence="11">
    <location>
        <begin position="454"/>
        <end position="474"/>
    </location>
</feature>
<proteinExistence type="inferred from homology"/>
<evidence type="ECO:0000256" key="1">
    <source>
        <dbReference type="ARBA" id="ARBA00004323"/>
    </source>
</evidence>
<keyword evidence="10" id="KW-0325">Glycoprotein</keyword>
<evidence type="ECO:0000256" key="4">
    <source>
        <dbReference type="ARBA" id="ARBA00022679"/>
    </source>
</evidence>
<evidence type="ECO:0000256" key="5">
    <source>
        <dbReference type="ARBA" id="ARBA00022692"/>
    </source>
</evidence>
<comment type="caution">
    <text evidence="13">The sequence shown here is derived from an EMBL/GenBank/DDBJ whole genome shotgun (WGS) entry which is preliminary data.</text>
</comment>
<dbReference type="Pfam" id="PF00777">
    <property type="entry name" value="Glyco_transf_29"/>
    <property type="match status" value="1"/>
</dbReference>
<keyword evidence="8" id="KW-0333">Golgi apparatus</keyword>
<comment type="similarity">
    <text evidence="2">Belongs to the glycosyltransferase 29 family.</text>
</comment>
<evidence type="ECO:0000256" key="12">
    <source>
        <dbReference type="SAM" id="Phobius"/>
    </source>
</evidence>
<name>A0AAE0G9A6_9CHLO</name>
<organism evidence="13 14">
    <name type="scientific">Cymbomonas tetramitiformis</name>
    <dbReference type="NCBI Taxonomy" id="36881"/>
    <lineage>
        <taxon>Eukaryota</taxon>
        <taxon>Viridiplantae</taxon>
        <taxon>Chlorophyta</taxon>
        <taxon>Pyramimonadophyceae</taxon>
        <taxon>Pyramimonadales</taxon>
        <taxon>Pyramimonadaceae</taxon>
        <taxon>Cymbomonas</taxon>
    </lineage>
</organism>
<feature type="region of interest" description="Disordered" evidence="11">
    <location>
        <begin position="64"/>
        <end position="94"/>
    </location>
</feature>
<feature type="region of interest" description="Disordered" evidence="11">
    <location>
        <begin position="295"/>
        <end position="314"/>
    </location>
</feature>
<dbReference type="InterPro" id="IPR038578">
    <property type="entry name" value="GT29-like_sf"/>
</dbReference>
<evidence type="ECO:0000256" key="9">
    <source>
        <dbReference type="ARBA" id="ARBA00023136"/>
    </source>
</evidence>
<dbReference type="InterPro" id="IPR050943">
    <property type="entry name" value="Glycosyltr_29_Sialyltrsf"/>
</dbReference>
<dbReference type="GO" id="GO:0000139">
    <property type="term" value="C:Golgi membrane"/>
    <property type="evidence" value="ECO:0007669"/>
    <property type="project" value="UniProtKB-SubCell"/>
</dbReference>
<evidence type="ECO:0000256" key="3">
    <source>
        <dbReference type="ARBA" id="ARBA00022676"/>
    </source>
</evidence>
<dbReference type="PANTHER" id="PTHR11987">
    <property type="entry name" value="ALPHA-2,8-SIALYLTRANSFERASE"/>
    <property type="match status" value="1"/>
</dbReference>
<keyword evidence="14" id="KW-1185">Reference proteome</keyword>
<feature type="transmembrane region" description="Helical" evidence="12">
    <location>
        <begin position="12"/>
        <end position="33"/>
    </location>
</feature>
<keyword evidence="7 12" id="KW-1133">Transmembrane helix</keyword>
<evidence type="ECO:0000256" key="8">
    <source>
        <dbReference type="ARBA" id="ARBA00023034"/>
    </source>
</evidence>
<keyword evidence="4" id="KW-0808">Transferase</keyword>
<feature type="compositionally biased region" description="Low complexity" evidence="11">
    <location>
        <begin position="79"/>
        <end position="89"/>
    </location>
</feature>
<evidence type="ECO:0000313" key="14">
    <source>
        <dbReference type="Proteomes" id="UP001190700"/>
    </source>
</evidence>
<evidence type="ECO:0000256" key="10">
    <source>
        <dbReference type="ARBA" id="ARBA00023180"/>
    </source>
</evidence>
<dbReference type="InterPro" id="IPR001675">
    <property type="entry name" value="Glyco_trans_29"/>
</dbReference>
<keyword evidence="3" id="KW-0328">Glycosyltransferase</keyword>
<dbReference type="EMBL" id="LGRX02008302">
    <property type="protein sequence ID" value="KAK3273720.1"/>
    <property type="molecule type" value="Genomic_DNA"/>
</dbReference>
<dbReference type="PROSITE" id="PS51257">
    <property type="entry name" value="PROKAR_LIPOPROTEIN"/>
    <property type="match status" value="1"/>
</dbReference>
<feature type="compositionally biased region" description="Polar residues" evidence="11">
    <location>
        <begin position="261"/>
        <end position="270"/>
    </location>
</feature>
<keyword evidence="9 12" id="KW-0472">Membrane</keyword>
<keyword evidence="5 12" id="KW-0812">Transmembrane</keyword>
<dbReference type="AlphaFoldDB" id="A0AAE0G9A6"/>
<accession>A0AAE0G9A6</accession>
<protein>
    <submittedName>
        <fullName evidence="13">Uncharacterized protein</fullName>
    </submittedName>
</protein>
<feature type="region of interest" description="Disordered" evidence="11">
    <location>
        <begin position="230"/>
        <end position="278"/>
    </location>
</feature>
<sequence>MPSQLGRRPARHFNVRLSAIFAFVALGCVPMLLMPQGNLDNGRDFFASKSLEYLSEIAPPSGEIHESLTRTPVAREPSEVSSGEPGEASMADPPEADLTTKACALTSTEKCVSFTKDYSTASAESDCTFTSVECSMGETRWVQCCPHHLRAATVQTFTCCLSERTKPRVFLYPDPHPQARGRGGPVMRSSVALPTKNVLQKTVGKAAYERWERGMIATAPDVTFNRESLSAPHLAAVGREAQEPKGEKEESMRSSSEEPPTATSVTSPASGSGDARRGADEEMGSIIAVDHDAGEGLSDDLADTPAPPRAPQTLAPTLSFKERKHRDWLRMHNTMDSPPPCPPHPPHARPRLCNVTVSIGNATRALPSADSARIAANKSLDENGSSDSDTPAVGAWDTISKTSNITGGIASIISGDMEGGMTGVVPLQSLEAQTDSIASITMLAPCDGQELAQDSDIETDSDTDSDDALPEDAEGGKVRGFLKHRHGAYYDCLPAEQRELERPAIQPRMMQLPSNLPRSDVFVHRGNFQKLIGGHSEQPRAVALAFPAGPVSIRARYHFRSCAIVGNSGSLKLGLFGRPIDSHDVVIRLNQAPAQQYQRFVGNKTTMRLVNHLWAQEYADHANSIKGLDQGAASKKGSRHLSLEANSTMLVTRADLRMYLHLYQQLRQYRRDTSLLFVNTRLITAARHLLVDYRKALCRAGYGPYTGGSTPSSGFVAAYLGLQVCQTVTLYGFGHIRIRESASSYDVKLASMTPYHYYTEPKKVHSMGAEEELFVKWSRQDSARLVLCNPMVANGSDDRAQWNNHMCGYNRFLPHPEFADLHPQLKKFPKVPVPRCWCPAAGAPGVYDNVHPSANAFEARRKCAPACLPARWPARPLAHPPT</sequence>
<dbReference type="Gene3D" id="3.90.1480.20">
    <property type="entry name" value="Glycosyl transferase family 29"/>
    <property type="match status" value="1"/>
</dbReference>
<dbReference type="CDD" id="cd19952">
    <property type="entry name" value="GT29"/>
    <property type="match status" value="1"/>
</dbReference>
<comment type="subcellular location">
    <subcellularLocation>
        <location evidence="1">Golgi apparatus membrane</location>
        <topology evidence="1">Single-pass type II membrane protein</topology>
    </subcellularLocation>
</comment>
<dbReference type="GO" id="GO:0008373">
    <property type="term" value="F:sialyltransferase activity"/>
    <property type="evidence" value="ECO:0007669"/>
    <property type="project" value="InterPro"/>
</dbReference>
<keyword evidence="6" id="KW-0735">Signal-anchor</keyword>
<dbReference type="PANTHER" id="PTHR11987:SF36">
    <property type="entry name" value="SIA-ALPHA-2,3-GAL-BETA-1,4-GLCNAC-R:ALPHA 2,8-SIALYLTRANSFERASE"/>
    <property type="match status" value="1"/>
</dbReference>
<gene>
    <name evidence="13" type="ORF">CYMTET_18055</name>
</gene>
<evidence type="ECO:0000256" key="6">
    <source>
        <dbReference type="ARBA" id="ARBA00022968"/>
    </source>
</evidence>
<evidence type="ECO:0000313" key="13">
    <source>
        <dbReference type="EMBL" id="KAK3273720.1"/>
    </source>
</evidence>
<feature type="compositionally biased region" description="Acidic residues" evidence="11">
    <location>
        <begin position="454"/>
        <end position="473"/>
    </location>
</feature>